<dbReference type="Pfam" id="PF00072">
    <property type="entry name" value="Response_reg"/>
    <property type="match status" value="1"/>
</dbReference>
<evidence type="ECO:0000256" key="6">
    <source>
        <dbReference type="ARBA" id="ARBA00022777"/>
    </source>
</evidence>
<dbReference type="Proteomes" id="UP000004662">
    <property type="component" value="Chromosome"/>
</dbReference>
<feature type="domain" description="Histidine kinase" evidence="14">
    <location>
        <begin position="406"/>
        <end position="628"/>
    </location>
</feature>
<dbReference type="SMART" id="SM00448">
    <property type="entry name" value="REC"/>
    <property type="match status" value="1"/>
</dbReference>
<dbReference type="EMBL" id="CM001368">
    <property type="protein sequence ID" value="EHJ49137.1"/>
    <property type="molecule type" value="Genomic_DNA"/>
</dbReference>
<evidence type="ECO:0000256" key="2">
    <source>
        <dbReference type="ARBA" id="ARBA00012438"/>
    </source>
</evidence>
<dbReference type="GO" id="GO:0005524">
    <property type="term" value="F:ATP binding"/>
    <property type="evidence" value="ECO:0007669"/>
    <property type="project" value="UniProtKB-KW"/>
</dbReference>
<keyword evidence="4" id="KW-0808">Transferase</keyword>
<feature type="modified residue" description="4-aspartylphosphate" evidence="11">
    <location>
        <position position="701"/>
    </location>
</feature>
<feature type="transmembrane region" description="Helical" evidence="13">
    <location>
        <begin position="280"/>
        <end position="301"/>
    </location>
</feature>
<evidence type="ECO:0000313" key="17">
    <source>
        <dbReference type="Proteomes" id="UP000004662"/>
    </source>
</evidence>
<dbReference type="InterPro" id="IPR036641">
    <property type="entry name" value="HPT_dom_sf"/>
</dbReference>
<evidence type="ECO:0000256" key="12">
    <source>
        <dbReference type="SAM" id="Coils"/>
    </source>
</evidence>
<dbReference type="AlphaFoldDB" id="G7Q8Q0"/>
<dbReference type="Gene3D" id="6.10.340.10">
    <property type="match status" value="1"/>
</dbReference>
<dbReference type="SUPFAM" id="SSF52172">
    <property type="entry name" value="CheY-like"/>
    <property type="match status" value="1"/>
</dbReference>
<evidence type="ECO:0000256" key="1">
    <source>
        <dbReference type="ARBA" id="ARBA00000085"/>
    </source>
</evidence>
<dbReference type="STRING" id="694327.DFW101_3137"/>
<evidence type="ECO:0000256" key="8">
    <source>
        <dbReference type="ARBA" id="ARBA00023012"/>
    </source>
</evidence>
<proteinExistence type="predicted"/>
<dbReference type="InterPro" id="IPR005467">
    <property type="entry name" value="His_kinase_dom"/>
</dbReference>
<dbReference type="GO" id="GO:0000155">
    <property type="term" value="F:phosphorelay sensor kinase activity"/>
    <property type="evidence" value="ECO:0007669"/>
    <property type="project" value="InterPro"/>
</dbReference>
<evidence type="ECO:0000256" key="3">
    <source>
        <dbReference type="ARBA" id="ARBA00022553"/>
    </source>
</evidence>
<evidence type="ECO:0000256" key="13">
    <source>
        <dbReference type="SAM" id="Phobius"/>
    </source>
</evidence>
<evidence type="ECO:0000256" key="7">
    <source>
        <dbReference type="ARBA" id="ARBA00022840"/>
    </source>
</evidence>
<dbReference type="PRINTS" id="PR00344">
    <property type="entry name" value="BCTRLSENSOR"/>
</dbReference>
<evidence type="ECO:0000313" key="16">
    <source>
        <dbReference type="EMBL" id="EHJ49137.1"/>
    </source>
</evidence>
<dbReference type="InterPro" id="IPR001789">
    <property type="entry name" value="Sig_transdc_resp-reg_receiver"/>
</dbReference>
<dbReference type="InterPro" id="IPR004358">
    <property type="entry name" value="Sig_transdc_His_kin-like_C"/>
</dbReference>
<dbReference type="InterPro" id="IPR007892">
    <property type="entry name" value="CHASE4"/>
</dbReference>
<keyword evidence="13" id="KW-0472">Membrane</keyword>
<dbReference type="SUPFAM" id="SSF47226">
    <property type="entry name" value="Histidine-containing phosphotransfer domain, HPT domain"/>
    <property type="match status" value="1"/>
</dbReference>
<dbReference type="Gene3D" id="1.20.120.160">
    <property type="entry name" value="HPT domain"/>
    <property type="match status" value="1"/>
</dbReference>
<dbReference type="SMART" id="SM00388">
    <property type="entry name" value="HisKA"/>
    <property type="match status" value="1"/>
</dbReference>
<dbReference type="CDD" id="cd17546">
    <property type="entry name" value="REC_hyHK_CKI1_RcsC-like"/>
    <property type="match status" value="1"/>
</dbReference>
<dbReference type="SUPFAM" id="SSF55874">
    <property type="entry name" value="ATPase domain of HSP90 chaperone/DNA topoisomerase II/histidine kinase"/>
    <property type="match status" value="1"/>
</dbReference>
<dbReference type="SUPFAM" id="SSF47384">
    <property type="entry name" value="Homodimeric domain of signal transducing histidine kinase"/>
    <property type="match status" value="1"/>
</dbReference>
<dbReference type="PANTHER" id="PTHR45339:SF3">
    <property type="entry name" value="HISTIDINE KINASE"/>
    <property type="match status" value="1"/>
</dbReference>
<dbReference type="Gene3D" id="3.40.50.2300">
    <property type="match status" value="1"/>
</dbReference>
<gene>
    <name evidence="16" type="ORF">DFW101_3137</name>
</gene>
<sequence>MIRISIRKFTLLGLCLGTVLFFALYIAINSYLLKKTFTNFENNSLANDVVRMSNALDEEIHKLDELILDWAIWDDSALFMQGKMKNYTKSNLNDRTLDSLHLSFIMFVDNRGRIVWSRSESGEENYVDGVPQPVKQLIFDKTSILGGATQETRIHGIANLPQQLLIIASCPILDSEAKGPKQGTLIMGRQITAATLEKVSERVRLKFDLERKTDPLPDTMRAYIRTISPEAGNAAIDIYDIDENSLIGVMAFQDITGEASLRLMVFGDKDIVHRGAAVTLHSSILLAIGGAILIGSILFLVERRILRRIISIKKQITQINSGSNASSSPPRILVSGDDEINTLAQDINAYIREIDNYRTNLETIIFERTNDLQQKILENEQYQKELKLAKDLAEEANKTKTDFLAKVTHEIRTPLNSIKGMNDYLLSTSLNDDQRECLSIIKESSNHLLTIVNDLLDLSKIEAGQLVFEHIDFALKQLIESTIRILQPLANQKKLDLHVAYEGDADIVVRGDPSRIRQVLFNLANNALKFTQTGTVGIVASVAWQESLDAYAITISIKDTGIGIAAEALQRIFQPFVQSDNSTSRKFGGTGLGLSICNQLIALMGGTIAVSSRPGQGSTFTFTLQLQRGDANRVPARGAAGFFPYTPLDRLTILVVDDNELNLGVAKRVFSLLNQEPVLALGGRQALDLLKTAVFDIVFLDIEMPEINGLEVTRIIRSGKATPLNQDTHIVAMTAYSLDTIREQCLQQGMNDFITKPLDPDVIFAKLLSLGRTAMPACPDGPADDSARQDADPASLLRSLAVLNVESALRKLGADKELYLDLCRGFLEKFNGERFDVLYLTHHPEPRDLSLHIHSLKGISLQIGADRLSFLTQRLEKKIACGESDIHRDLLLLKDQIAVVETRLRELVREEEEEGRAQPLPQE</sequence>
<dbReference type="Pfam" id="PF05228">
    <property type="entry name" value="CHASE4"/>
    <property type="match status" value="1"/>
</dbReference>
<keyword evidence="8" id="KW-0902">Two-component regulatory system</keyword>
<feature type="domain" description="Response regulatory" evidence="15">
    <location>
        <begin position="652"/>
        <end position="771"/>
    </location>
</feature>
<dbReference type="Pfam" id="PF02518">
    <property type="entry name" value="HATPase_c"/>
    <property type="match status" value="1"/>
</dbReference>
<comment type="subunit">
    <text evidence="9">At low DSF concentrations, interacts with RpfF.</text>
</comment>
<dbReference type="PANTHER" id="PTHR45339">
    <property type="entry name" value="HYBRID SIGNAL TRANSDUCTION HISTIDINE KINASE J"/>
    <property type="match status" value="1"/>
</dbReference>
<organism evidence="16 17">
    <name type="scientific">Solidesulfovibrio carbinoliphilus subsp. oakridgensis</name>
    <dbReference type="NCBI Taxonomy" id="694327"/>
    <lineage>
        <taxon>Bacteria</taxon>
        <taxon>Pseudomonadati</taxon>
        <taxon>Thermodesulfobacteriota</taxon>
        <taxon>Desulfovibrionia</taxon>
        <taxon>Desulfovibrionales</taxon>
        <taxon>Desulfovibrionaceae</taxon>
        <taxon>Solidesulfovibrio</taxon>
    </lineage>
</organism>
<evidence type="ECO:0000256" key="4">
    <source>
        <dbReference type="ARBA" id="ARBA00022679"/>
    </source>
</evidence>
<keyword evidence="13" id="KW-0812">Transmembrane</keyword>
<dbReference type="InterPro" id="IPR036890">
    <property type="entry name" value="HATPase_C_sf"/>
</dbReference>
<dbReference type="InterPro" id="IPR011006">
    <property type="entry name" value="CheY-like_superfamily"/>
</dbReference>
<keyword evidence="3 11" id="KW-0597">Phosphoprotein</keyword>
<feature type="coiled-coil region" evidence="12">
    <location>
        <begin position="340"/>
        <end position="399"/>
    </location>
</feature>
<evidence type="ECO:0000256" key="11">
    <source>
        <dbReference type="PROSITE-ProRule" id="PRU00169"/>
    </source>
</evidence>
<keyword evidence="17" id="KW-1185">Reference proteome</keyword>
<reference evidence="17" key="1">
    <citation type="journal article" date="2015" name="Genome Announc.">
        <title>High-Quality Draft Genome Sequence of Desulfovibrio carbinoliphilus FW-101-2B, an Organic Acid-Oxidizing Sulfate-Reducing Bacterium Isolated from Uranium(VI)-Contaminated Groundwater.</title>
        <authorList>
            <person name="Ramsay B.D."/>
            <person name="Hwang C."/>
            <person name="Woo H.L."/>
            <person name="Carroll S.L."/>
            <person name="Lucas S."/>
            <person name="Han J."/>
            <person name="Lapidus A.L."/>
            <person name="Cheng J.F."/>
            <person name="Goodwin L.A."/>
            <person name="Pitluck S."/>
            <person name="Peters L."/>
            <person name="Chertkov O."/>
            <person name="Held B."/>
            <person name="Detter J.C."/>
            <person name="Han C.S."/>
            <person name="Tapia R."/>
            <person name="Land M.L."/>
            <person name="Hauser L.J."/>
            <person name="Kyrpides N.C."/>
            <person name="Ivanova N.N."/>
            <person name="Mikhailova N."/>
            <person name="Pagani I."/>
            <person name="Woyke T."/>
            <person name="Arkin A.P."/>
            <person name="Dehal P."/>
            <person name="Chivian D."/>
            <person name="Criddle C.S."/>
            <person name="Wu W."/>
            <person name="Chakraborty R."/>
            <person name="Hazen T.C."/>
            <person name="Fields M.W."/>
        </authorList>
    </citation>
    <scope>NUCLEOTIDE SEQUENCE [LARGE SCALE GENOMIC DNA]</scope>
    <source>
        <strain evidence="17">FW-101-2B</strain>
    </source>
</reference>
<dbReference type="Gene3D" id="1.10.287.130">
    <property type="match status" value="1"/>
</dbReference>
<keyword evidence="12" id="KW-0175">Coiled coil</keyword>
<dbReference type="InterPro" id="IPR003661">
    <property type="entry name" value="HisK_dim/P_dom"/>
</dbReference>
<dbReference type="eggNOG" id="COG0642">
    <property type="taxonomic scope" value="Bacteria"/>
</dbReference>
<comment type="catalytic activity">
    <reaction evidence="1">
        <text>ATP + protein L-histidine = ADP + protein N-phospho-L-histidine.</text>
        <dbReference type="EC" id="2.7.13.3"/>
    </reaction>
</comment>
<protein>
    <recommendedName>
        <fullName evidence="10">Sensory/regulatory protein RpfC</fullName>
        <ecNumber evidence="2">2.7.13.3</ecNumber>
    </recommendedName>
</protein>
<evidence type="ECO:0000259" key="15">
    <source>
        <dbReference type="PROSITE" id="PS50110"/>
    </source>
</evidence>
<keyword evidence="13" id="KW-1133">Transmembrane helix</keyword>
<keyword evidence="5" id="KW-0547">Nucleotide-binding</keyword>
<name>G7Q8Q0_9BACT</name>
<dbReference type="SMART" id="SM00387">
    <property type="entry name" value="HATPase_c"/>
    <property type="match status" value="1"/>
</dbReference>
<dbReference type="FunFam" id="1.10.287.130:FF:000002">
    <property type="entry name" value="Two-component osmosensing histidine kinase"/>
    <property type="match status" value="1"/>
</dbReference>
<dbReference type="HOGENOM" id="CLU_013831_0_0_7"/>
<dbReference type="CDD" id="cd00082">
    <property type="entry name" value="HisKA"/>
    <property type="match status" value="1"/>
</dbReference>
<dbReference type="RefSeq" id="WP_009182487.1">
    <property type="nucleotide sequence ID" value="NZ_CM001368.1"/>
</dbReference>
<evidence type="ECO:0000256" key="9">
    <source>
        <dbReference type="ARBA" id="ARBA00064003"/>
    </source>
</evidence>
<dbReference type="InterPro" id="IPR036097">
    <property type="entry name" value="HisK_dim/P_sf"/>
</dbReference>
<dbReference type="GO" id="GO:0005886">
    <property type="term" value="C:plasma membrane"/>
    <property type="evidence" value="ECO:0007669"/>
    <property type="project" value="UniProtKB-SubCell"/>
</dbReference>
<dbReference type="Pfam" id="PF00512">
    <property type="entry name" value="HisKA"/>
    <property type="match status" value="1"/>
</dbReference>
<dbReference type="PROSITE" id="PS50110">
    <property type="entry name" value="RESPONSE_REGULATORY"/>
    <property type="match status" value="1"/>
</dbReference>
<dbReference type="PROSITE" id="PS50109">
    <property type="entry name" value="HIS_KIN"/>
    <property type="match status" value="1"/>
</dbReference>
<keyword evidence="7" id="KW-0067">ATP-binding</keyword>
<dbReference type="EC" id="2.7.13.3" evidence="2"/>
<evidence type="ECO:0000259" key="14">
    <source>
        <dbReference type="PROSITE" id="PS50109"/>
    </source>
</evidence>
<accession>G7Q8Q0</accession>
<dbReference type="FunFam" id="3.30.565.10:FF:000010">
    <property type="entry name" value="Sensor histidine kinase RcsC"/>
    <property type="match status" value="1"/>
</dbReference>
<dbReference type="Gene3D" id="3.30.565.10">
    <property type="entry name" value="Histidine kinase-like ATPase, C-terminal domain"/>
    <property type="match status" value="1"/>
</dbReference>
<evidence type="ECO:0000256" key="5">
    <source>
        <dbReference type="ARBA" id="ARBA00022741"/>
    </source>
</evidence>
<dbReference type="OrthoDB" id="7318144at2"/>
<dbReference type="CDD" id="cd16922">
    <property type="entry name" value="HATPase_EvgS-ArcB-TorS-like"/>
    <property type="match status" value="1"/>
</dbReference>
<dbReference type="InterPro" id="IPR003594">
    <property type="entry name" value="HATPase_dom"/>
</dbReference>
<feature type="transmembrane region" description="Helical" evidence="13">
    <location>
        <begin position="12"/>
        <end position="33"/>
    </location>
</feature>
<keyword evidence="6 16" id="KW-0418">Kinase</keyword>
<evidence type="ECO:0000256" key="10">
    <source>
        <dbReference type="ARBA" id="ARBA00068150"/>
    </source>
</evidence>